<evidence type="ECO:0000313" key="5">
    <source>
        <dbReference type="EMBL" id="MDI9861883.1"/>
    </source>
</evidence>
<evidence type="ECO:0000313" key="6">
    <source>
        <dbReference type="Proteomes" id="UP001236507"/>
    </source>
</evidence>
<name>A0ABT6YFL3_9BACT</name>
<evidence type="ECO:0000256" key="3">
    <source>
        <dbReference type="RuleBase" id="RU361235"/>
    </source>
</evidence>
<gene>
    <name evidence="5" type="ORF">QM524_21860</name>
</gene>
<dbReference type="SUPFAM" id="SSF53474">
    <property type="entry name" value="alpha/beta-Hydrolases"/>
    <property type="match status" value="1"/>
</dbReference>
<organism evidence="5 6">
    <name type="scientific">Flectobacillus roseus</name>
    <dbReference type="NCBI Taxonomy" id="502259"/>
    <lineage>
        <taxon>Bacteria</taxon>
        <taxon>Pseudomonadati</taxon>
        <taxon>Bacteroidota</taxon>
        <taxon>Cytophagia</taxon>
        <taxon>Cytophagales</taxon>
        <taxon>Flectobacillaceae</taxon>
        <taxon>Flectobacillus</taxon>
    </lineage>
</organism>
<protein>
    <recommendedName>
        <fullName evidence="3">Carboxylic ester hydrolase</fullName>
        <ecNumber evidence="3">3.1.1.-</ecNumber>
    </recommendedName>
</protein>
<dbReference type="InterPro" id="IPR050309">
    <property type="entry name" value="Type-B_Carboxylest/Lipase"/>
</dbReference>
<feature type="chain" id="PRO_5044987517" description="Carboxylic ester hydrolase" evidence="3">
    <location>
        <begin position="25"/>
        <end position="542"/>
    </location>
</feature>
<feature type="signal peptide" evidence="3">
    <location>
        <begin position="1"/>
        <end position="24"/>
    </location>
</feature>
<evidence type="ECO:0000256" key="2">
    <source>
        <dbReference type="ARBA" id="ARBA00022801"/>
    </source>
</evidence>
<keyword evidence="6" id="KW-1185">Reference proteome</keyword>
<accession>A0ABT6YFL3</accession>
<reference evidence="5 6" key="1">
    <citation type="submission" date="2023-05" db="EMBL/GenBank/DDBJ databases">
        <title>Novel species of genus Flectobacillus isolated from stream in China.</title>
        <authorList>
            <person name="Lu H."/>
        </authorList>
    </citation>
    <scope>NUCLEOTIDE SEQUENCE [LARGE SCALE GENOMIC DNA]</scope>
    <source>
        <strain evidence="5 6">KCTC 42575</strain>
    </source>
</reference>
<feature type="domain" description="Carboxylesterase type B" evidence="4">
    <location>
        <begin position="36"/>
        <end position="533"/>
    </location>
</feature>
<keyword evidence="2 3" id="KW-0378">Hydrolase</keyword>
<dbReference type="EC" id="3.1.1.-" evidence="3"/>
<comment type="similarity">
    <text evidence="1 3">Belongs to the type-B carboxylesterase/lipase family.</text>
</comment>
<dbReference type="Proteomes" id="UP001236507">
    <property type="component" value="Unassembled WGS sequence"/>
</dbReference>
<dbReference type="Pfam" id="PF00135">
    <property type="entry name" value="COesterase"/>
    <property type="match status" value="1"/>
</dbReference>
<evidence type="ECO:0000259" key="4">
    <source>
        <dbReference type="Pfam" id="PF00135"/>
    </source>
</evidence>
<sequence>MKKIILLSSLLSVSLLGTLSHTHAQSDPLVAGKNIAVVSTDLGKVRGYIHNGTFTYKGIPYAQSERFMPPTRPKAWSDVRSSTAYGPVCPTDPTTTVFDPLEFAFNHNWGYTNENCQTLNVWSQGINDGKKRPVMVWLHGGGFSAGSAIELPSYEGENLSKKGDVVVVSINHRLNVLGFLDLSSFGDKYKKSANVGMMDAVMALEWVKSNIANFGGDPNNVTIFGQSGGGAKVTTLMYAPSAKGLFHKAINQSGSYRQSFLEQEDSKKVGEALLEVLGLKPNQVDSLQKIPYEKLNEASKKAIAKVQDQMKKDGKAFVGGGLGWGPVHDGDFLPYQQVDPAGLAISKDIPFMLGCTKNEFMASLMNPAIRDFTKEQAVDFLKKRYADKTDAYLKAVEKAYPNTTKPSDYIDIDLAAFRPGMVKHANLKADFGGAPVYAYLFTWQSPVNDGMYKAIHCIELGFVFNNIDRCQEMTGGGKEAKILEDKMSQAWINFARTGNPAHKGLPSWPAYSSQNGATMFFDNKVEVRNHHDKELIEISSGK</sequence>
<keyword evidence="3" id="KW-0732">Signal</keyword>
<dbReference type="PROSITE" id="PS00122">
    <property type="entry name" value="CARBOXYLESTERASE_B_1"/>
    <property type="match status" value="1"/>
</dbReference>
<dbReference type="PANTHER" id="PTHR11559">
    <property type="entry name" value="CARBOXYLESTERASE"/>
    <property type="match status" value="1"/>
</dbReference>
<dbReference type="Gene3D" id="3.40.50.1820">
    <property type="entry name" value="alpha/beta hydrolase"/>
    <property type="match status" value="1"/>
</dbReference>
<dbReference type="RefSeq" id="WP_283346226.1">
    <property type="nucleotide sequence ID" value="NZ_JASHIF010000023.1"/>
</dbReference>
<dbReference type="InterPro" id="IPR002018">
    <property type="entry name" value="CarbesteraseB"/>
</dbReference>
<evidence type="ECO:0000256" key="1">
    <source>
        <dbReference type="ARBA" id="ARBA00005964"/>
    </source>
</evidence>
<proteinExistence type="inferred from homology"/>
<dbReference type="InterPro" id="IPR029058">
    <property type="entry name" value="AB_hydrolase_fold"/>
</dbReference>
<dbReference type="EMBL" id="JASHIF010000023">
    <property type="protein sequence ID" value="MDI9861883.1"/>
    <property type="molecule type" value="Genomic_DNA"/>
</dbReference>
<comment type="caution">
    <text evidence="5">The sequence shown here is derived from an EMBL/GenBank/DDBJ whole genome shotgun (WGS) entry which is preliminary data.</text>
</comment>
<dbReference type="InterPro" id="IPR019826">
    <property type="entry name" value="Carboxylesterase_B_AS"/>
</dbReference>